<keyword evidence="4" id="KW-0378">Hydrolase</keyword>
<dbReference type="PANTHER" id="PTHR10963">
    <property type="entry name" value="GLYCOSYL HYDROLASE-RELATED"/>
    <property type="match status" value="1"/>
</dbReference>
<dbReference type="PANTHER" id="PTHR10963:SF62">
    <property type="entry name" value="GLUCAN 1,3-BETA-GLUCOSIDASE"/>
    <property type="match status" value="1"/>
</dbReference>
<keyword evidence="2" id="KW-0472">Membrane</keyword>
<dbReference type="AlphaFoldDB" id="A0A6A6C8R5"/>
<feature type="domain" description="GH16" evidence="3">
    <location>
        <begin position="125"/>
        <end position="452"/>
    </location>
</feature>
<dbReference type="Pfam" id="PF00722">
    <property type="entry name" value="Glyco_hydro_16"/>
    <property type="match status" value="1"/>
</dbReference>
<organism evidence="4 5">
    <name type="scientific">Zasmidium cellare ATCC 36951</name>
    <dbReference type="NCBI Taxonomy" id="1080233"/>
    <lineage>
        <taxon>Eukaryota</taxon>
        <taxon>Fungi</taxon>
        <taxon>Dikarya</taxon>
        <taxon>Ascomycota</taxon>
        <taxon>Pezizomycotina</taxon>
        <taxon>Dothideomycetes</taxon>
        <taxon>Dothideomycetidae</taxon>
        <taxon>Mycosphaerellales</taxon>
        <taxon>Mycosphaerellaceae</taxon>
        <taxon>Zasmidium</taxon>
    </lineage>
</organism>
<dbReference type="OrthoDB" id="4781at2759"/>
<keyword evidence="2" id="KW-0812">Transmembrane</keyword>
<dbReference type="FunFam" id="2.60.120.200:FF:000178">
    <property type="entry name" value="Glycoside hydrolase family 16 protein"/>
    <property type="match status" value="1"/>
</dbReference>
<feature type="transmembrane region" description="Helical" evidence="2">
    <location>
        <begin position="87"/>
        <end position="108"/>
    </location>
</feature>
<evidence type="ECO:0000259" key="3">
    <source>
        <dbReference type="PROSITE" id="PS51762"/>
    </source>
</evidence>
<keyword evidence="5" id="KW-1185">Reference proteome</keyword>
<reference evidence="4" key="1">
    <citation type="journal article" date="2020" name="Stud. Mycol.">
        <title>101 Dothideomycetes genomes: a test case for predicting lifestyles and emergence of pathogens.</title>
        <authorList>
            <person name="Haridas S."/>
            <person name="Albert R."/>
            <person name="Binder M."/>
            <person name="Bloem J."/>
            <person name="Labutti K."/>
            <person name="Salamov A."/>
            <person name="Andreopoulos B."/>
            <person name="Baker S."/>
            <person name="Barry K."/>
            <person name="Bills G."/>
            <person name="Bluhm B."/>
            <person name="Cannon C."/>
            <person name="Castanera R."/>
            <person name="Culley D."/>
            <person name="Daum C."/>
            <person name="Ezra D."/>
            <person name="Gonzalez J."/>
            <person name="Henrissat B."/>
            <person name="Kuo A."/>
            <person name="Liang C."/>
            <person name="Lipzen A."/>
            <person name="Lutzoni F."/>
            <person name="Magnuson J."/>
            <person name="Mondo S."/>
            <person name="Nolan M."/>
            <person name="Ohm R."/>
            <person name="Pangilinan J."/>
            <person name="Park H.-J."/>
            <person name="Ramirez L."/>
            <person name="Alfaro M."/>
            <person name="Sun H."/>
            <person name="Tritt A."/>
            <person name="Yoshinaga Y."/>
            <person name="Zwiers L.-H."/>
            <person name="Turgeon B."/>
            <person name="Goodwin S."/>
            <person name="Spatafora J."/>
            <person name="Crous P."/>
            <person name="Grigoriev I."/>
        </authorList>
    </citation>
    <scope>NUCLEOTIDE SEQUENCE</scope>
    <source>
        <strain evidence="4">ATCC 36951</strain>
    </source>
</reference>
<dbReference type="InterPro" id="IPR000757">
    <property type="entry name" value="Beta-glucanase-like"/>
</dbReference>
<feature type="region of interest" description="Disordered" evidence="1">
    <location>
        <begin position="1"/>
        <end position="36"/>
    </location>
</feature>
<dbReference type="GO" id="GO:0005975">
    <property type="term" value="P:carbohydrate metabolic process"/>
    <property type="evidence" value="ECO:0007669"/>
    <property type="project" value="InterPro"/>
</dbReference>
<dbReference type="InterPro" id="IPR013320">
    <property type="entry name" value="ConA-like_dom_sf"/>
</dbReference>
<dbReference type="RefSeq" id="XP_033663181.1">
    <property type="nucleotide sequence ID" value="XM_033818177.1"/>
</dbReference>
<name>A0A6A6C8R5_ZASCE</name>
<dbReference type="GeneID" id="54571449"/>
<dbReference type="Gene3D" id="2.60.120.200">
    <property type="match status" value="1"/>
</dbReference>
<gene>
    <name evidence="4" type="ORF">M409DRAFT_69200</name>
</gene>
<sequence>MDYHHGTATTTATNSPRPGTPDENDHIEPAQQHNPFQTPYGSIPASAVGSSTGFQVQAPPRYFHSRRINRAEIEKPWLDKKDPKEKWVTIIPILGMVLGIALTGFLIYEGLQTISNHVYCPVLDEDFSGGLNPKVWTKEVEVGGFGNGQFEQTTNTDENAFIQDGMLHIKPTLQDQKLMESNNVINLLKDGSCSSDIWSNCVAVTNTTNGTVINPVKSARVSTKAGPRIKFGRVEVVAQIPEGDWMWPAIWLLPANDTYGPWPASGEIDIMESRGNNYTYPQGGNNIVSSALHWGPTSSADAWWQTNVKREALHTTYSAGFHTFGLEWTEKYLFTYIDTRLLQVLYTPFNKPFWQRGDFPVADSNGTRLVDPWSQTGRDATPFDQDFYLILNVAVGGTNGWFEDGVKSKPWVDASSTAKRDFWNARDQWYPTWEKNGQMVIKSVKMWQQQGYNGC</sequence>
<evidence type="ECO:0000256" key="2">
    <source>
        <dbReference type="SAM" id="Phobius"/>
    </source>
</evidence>
<evidence type="ECO:0000313" key="5">
    <source>
        <dbReference type="Proteomes" id="UP000799537"/>
    </source>
</evidence>
<evidence type="ECO:0000256" key="1">
    <source>
        <dbReference type="SAM" id="MobiDB-lite"/>
    </source>
</evidence>
<keyword evidence="2" id="KW-1133">Transmembrane helix</keyword>
<dbReference type="GO" id="GO:0004553">
    <property type="term" value="F:hydrolase activity, hydrolyzing O-glycosyl compounds"/>
    <property type="evidence" value="ECO:0007669"/>
    <property type="project" value="InterPro"/>
</dbReference>
<accession>A0A6A6C8R5</accession>
<dbReference type="PROSITE" id="PS51762">
    <property type="entry name" value="GH16_2"/>
    <property type="match status" value="1"/>
</dbReference>
<dbReference type="Proteomes" id="UP000799537">
    <property type="component" value="Unassembled WGS sequence"/>
</dbReference>
<dbReference type="EMBL" id="ML993614">
    <property type="protein sequence ID" value="KAF2162292.1"/>
    <property type="molecule type" value="Genomic_DNA"/>
</dbReference>
<proteinExistence type="predicted"/>
<dbReference type="InterPro" id="IPR050546">
    <property type="entry name" value="Glycosyl_Hydrlase_16"/>
</dbReference>
<feature type="compositionally biased region" description="Polar residues" evidence="1">
    <location>
        <begin position="7"/>
        <end position="17"/>
    </location>
</feature>
<dbReference type="SUPFAM" id="SSF49899">
    <property type="entry name" value="Concanavalin A-like lectins/glucanases"/>
    <property type="match status" value="1"/>
</dbReference>
<evidence type="ECO:0000313" key="4">
    <source>
        <dbReference type="EMBL" id="KAF2162292.1"/>
    </source>
</evidence>
<protein>
    <submittedName>
        <fullName evidence="4">Glycoside hydrolase family 16 protein</fullName>
    </submittedName>
</protein>